<proteinExistence type="predicted"/>
<evidence type="ECO:0000313" key="3">
    <source>
        <dbReference type="EMBL" id="KIY68875.1"/>
    </source>
</evidence>
<keyword evidence="4" id="KW-1185">Reference proteome</keyword>
<evidence type="ECO:0000313" key="4">
    <source>
        <dbReference type="Proteomes" id="UP000054007"/>
    </source>
</evidence>
<protein>
    <submittedName>
        <fullName evidence="3">Uncharacterized protein</fullName>
    </submittedName>
</protein>
<dbReference type="AlphaFoldDB" id="A0A0D7BF95"/>
<organism evidence="3 4">
    <name type="scientific">Cylindrobasidium torrendii FP15055 ss-10</name>
    <dbReference type="NCBI Taxonomy" id="1314674"/>
    <lineage>
        <taxon>Eukaryota</taxon>
        <taxon>Fungi</taxon>
        <taxon>Dikarya</taxon>
        <taxon>Basidiomycota</taxon>
        <taxon>Agaricomycotina</taxon>
        <taxon>Agaricomycetes</taxon>
        <taxon>Agaricomycetidae</taxon>
        <taxon>Agaricales</taxon>
        <taxon>Marasmiineae</taxon>
        <taxon>Physalacriaceae</taxon>
        <taxon>Cylindrobasidium</taxon>
    </lineage>
</organism>
<feature type="region of interest" description="Disordered" evidence="1">
    <location>
        <begin position="1"/>
        <end position="20"/>
    </location>
</feature>
<dbReference type="Proteomes" id="UP000054007">
    <property type="component" value="Unassembled WGS sequence"/>
</dbReference>
<sequence length="64" mass="7078">MGLLSRRRSVGGLPSISHNSQETQELHQWLVVAPSISLGLFTQLLSLYVYVQPSASPKNTCPRQ</sequence>
<name>A0A0D7BF95_9AGAR</name>
<dbReference type="EMBL" id="KN880494">
    <property type="protein sequence ID" value="KIY68875.1"/>
    <property type="molecule type" value="Genomic_DNA"/>
</dbReference>
<evidence type="ECO:0000256" key="1">
    <source>
        <dbReference type="SAM" id="MobiDB-lite"/>
    </source>
</evidence>
<feature type="transmembrane region" description="Helical" evidence="2">
    <location>
        <begin position="29"/>
        <end position="51"/>
    </location>
</feature>
<keyword evidence="2" id="KW-0472">Membrane</keyword>
<keyword evidence="2" id="KW-0812">Transmembrane</keyword>
<accession>A0A0D7BF95</accession>
<gene>
    <name evidence="3" type="ORF">CYLTODRAFT_421209</name>
</gene>
<keyword evidence="2" id="KW-1133">Transmembrane helix</keyword>
<reference evidence="3 4" key="1">
    <citation type="journal article" date="2015" name="Fungal Genet. Biol.">
        <title>Evolution of novel wood decay mechanisms in Agaricales revealed by the genome sequences of Fistulina hepatica and Cylindrobasidium torrendii.</title>
        <authorList>
            <person name="Floudas D."/>
            <person name="Held B.W."/>
            <person name="Riley R."/>
            <person name="Nagy L.G."/>
            <person name="Koehler G."/>
            <person name="Ransdell A.S."/>
            <person name="Younus H."/>
            <person name="Chow J."/>
            <person name="Chiniquy J."/>
            <person name="Lipzen A."/>
            <person name="Tritt A."/>
            <person name="Sun H."/>
            <person name="Haridas S."/>
            <person name="LaButti K."/>
            <person name="Ohm R.A."/>
            <person name="Kues U."/>
            <person name="Blanchette R.A."/>
            <person name="Grigoriev I.V."/>
            <person name="Minto R.E."/>
            <person name="Hibbett D.S."/>
        </authorList>
    </citation>
    <scope>NUCLEOTIDE SEQUENCE [LARGE SCALE GENOMIC DNA]</scope>
    <source>
        <strain evidence="3 4">FP15055 ss-10</strain>
    </source>
</reference>
<evidence type="ECO:0000256" key="2">
    <source>
        <dbReference type="SAM" id="Phobius"/>
    </source>
</evidence>